<gene>
    <name evidence="2" type="ORF">SISNIDRAFT_466581</name>
</gene>
<dbReference type="Proteomes" id="UP000076722">
    <property type="component" value="Unassembled WGS sequence"/>
</dbReference>
<protein>
    <submittedName>
        <fullName evidence="2">Uncharacterized protein</fullName>
    </submittedName>
</protein>
<dbReference type="EMBL" id="KV419409">
    <property type="protein sequence ID" value="KZS92689.1"/>
    <property type="molecule type" value="Genomic_DNA"/>
</dbReference>
<sequence length="235" mass="26014">MHPLKRPLEFFIPLPLPNNHIPRAHPPIPLLAFPLSLHSSPSGSLQPQMQIYTRSQRRTISLPRLIRKNPKHDIRSTELSHYSCWDHVRWGWGVGCCGGWGGEWMAGGREIAGVEGFAGAHGLLSPSGILRSNIRKRRLSGGKEGSEEDEDDDEEDADEETDADAEADVGDGVKKRAKRDTSVIVFGLGYVRERGNERIKRGERGAEFIGEDVSGDVSDIQPTFNTLPRTLSSNT</sequence>
<name>A0A164TW75_9AGAM</name>
<evidence type="ECO:0000313" key="3">
    <source>
        <dbReference type="Proteomes" id="UP000076722"/>
    </source>
</evidence>
<proteinExistence type="predicted"/>
<organism evidence="2 3">
    <name type="scientific">Sistotremastrum niveocremeum HHB9708</name>
    <dbReference type="NCBI Taxonomy" id="1314777"/>
    <lineage>
        <taxon>Eukaryota</taxon>
        <taxon>Fungi</taxon>
        <taxon>Dikarya</taxon>
        <taxon>Basidiomycota</taxon>
        <taxon>Agaricomycotina</taxon>
        <taxon>Agaricomycetes</taxon>
        <taxon>Sistotremastrales</taxon>
        <taxon>Sistotremastraceae</taxon>
        <taxon>Sertulicium</taxon>
        <taxon>Sertulicium niveocremeum</taxon>
    </lineage>
</organism>
<feature type="compositionally biased region" description="Acidic residues" evidence="1">
    <location>
        <begin position="146"/>
        <end position="169"/>
    </location>
</feature>
<reference evidence="2 3" key="1">
    <citation type="journal article" date="2016" name="Mol. Biol. Evol.">
        <title>Comparative Genomics of Early-Diverging Mushroom-Forming Fungi Provides Insights into the Origins of Lignocellulose Decay Capabilities.</title>
        <authorList>
            <person name="Nagy L.G."/>
            <person name="Riley R."/>
            <person name="Tritt A."/>
            <person name="Adam C."/>
            <person name="Daum C."/>
            <person name="Floudas D."/>
            <person name="Sun H."/>
            <person name="Yadav J.S."/>
            <person name="Pangilinan J."/>
            <person name="Larsson K.H."/>
            <person name="Matsuura K."/>
            <person name="Barry K."/>
            <person name="Labutti K."/>
            <person name="Kuo R."/>
            <person name="Ohm R.A."/>
            <person name="Bhattacharya S.S."/>
            <person name="Shirouzu T."/>
            <person name="Yoshinaga Y."/>
            <person name="Martin F.M."/>
            <person name="Grigoriev I.V."/>
            <person name="Hibbett D.S."/>
        </authorList>
    </citation>
    <scope>NUCLEOTIDE SEQUENCE [LARGE SCALE GENOMIC DNA]</scope>
    <source>
        <strain evidence="2 3">HHB9708</strain>
    </source>
</reference>
<evidence type="ECO:0000313" key="2">
    <source>
        <dbReference type="EMBL" id="KZS92689.1"/>
    </source>
</evidence>
<keyword evidence="3" id="KW-1185">Reference proteome</keyword>
<feature type="region of interest" description="Disordered" evidence="1">
    <location>
        <begin position="137"/>
        <end position="174"/>
    </location>
</feature>
<accession>A0A164TW75</accession>
<evidence type="ECO:0000256" key="1">
    <source>
        <dbReference type="SAM" id="MobiDB-lite"/>
    </source>
</evidence>
<dbReference type="AlphaFoldDB" id="A0A164TW75"/>